<feature type="domain" description="Fumarylacetoacetase-like C-terminal" evidence="2">
    <location>
        <begin position="20"/>
        <end position="218"/>
    </location>
</feature>
<dbReference type="PATRIC" id="fig|1129794.4.peg.2730"/>
<sequence>MFEYKHIDIDGKTIDLPVGKVVCVGRNYLQHIKELDNDVPSEPLLFIKPSTALSALNRPVLIPKNLGPCHNELEVAVLINSRLCHSSIKDAEAAIWGIGLGLDLTLRDVQSALKKQGHPWERAKAFDHSCPMSQFVVKDKMGPLSSIDFSLNVNDEIRQQGNSQEMLFPILKLLVNISNTFTLLPGDIVMTGTPTGVAALSVDDQLTIELNGHFSIRTIVV</sequence>
<reference evidence="3 4" key="1">
    <citation type="journal article" date="2013" name="Genome Announc.">
        <title>Complete Genome Sequence of Glaciecola psychrophila Strain 170T.</title>
        <authorList>
            <person name="Yin J."/>
            <person name="Chen J."/>
            <person name="Liu G."/>
            <person name="Yu Y."/>
            <person name="Song L."/>
            <person name="Wang X."/>
            <person name="Qu X."/>
        </authorList>
    </citation>
    <scope>NUCLEOTIDE SEQUENCE [LARGE SCALE GENOMIC DNA]</scope>
    <source>
        <strain evidence="3 4">170</strain>
    </source>
</reference>
<accession>K7A1E2</accession>
<dbReference type="GO" id="GO:0046872">
    <property type="term" value="F:metal ion binding"/>
    <property type="evidence" value="ECO:0007669"/>
    <property type="project" value="UniProtKB-KW"/>
</dbReference>
<dbReference type="KEGG" id="gps:C427_2746"/>
<evidence type="ECO:0000313" key="3">
    <source>
        <dbReference type="EMBL" id="AGH44855.1"/>
    </source>
</evidence>
<dbReference type="PANTHER" id="PTHR11820:SF7">
    <property type="entry name" value="ACYLPYRUVASE FAHD1, MITOCHONDRIAL"/>
    <property type="match status" value="1"/>
</dbReference>
<keyword evidence="4" id="KW-1185">Reference proteome</keyword>
<gene>
    <name evidence="3" type="ORF">C427_2746</name>
</gene>
<dbReference type="AlphaFoldDB" id="K7A1E2"/>
<dbReference type="EMBL" id="CP003837">
    <property type="protein sequence ID" value="AGH44855.1"/>
    <property type="molecule type" value="Genomic_DNA"/>
</dbReference>
<dbReference type="OrthoDB" id="9805307at2"/>
<dbReference type="NCBIfam" id="NF007967">
    <property type="entry name" value="PRK10691.1"/>
    <property type="match status" value="1"/>
</dbReference>
<dbReference type="GO" id="GO:0018773">
    <property type="term" value="F:acetylpyruvate hydrolase activity"/>
    <property type="evidence" value="ECO:0007669"/>
    <property type="project" value="TreeGrafter"/>
</dbReference>
<dbReference type="PANTHER" id="PTHR11820">
    <property type="entry name" value="ACYLPYRUVASE"/>
    <property type="match status" value="1"/>
</dbReference>
<evidence type="ECO:0000313" key="4">
    <source>
        <dbReference type="Proteomes" id="UP000011864"/>
    </source>
</evidence>
<dbReference type="Pfam" id="PF01557">
    <property type="entry name" value="FAA_hydrolase"/>
    <property type="match status" value="1"/>
</dbReference>
<proteinExistence type="predicted"/>
<dbReference type="Gene3D" id="3.90.850.10">
    <property type="entry name" value="Fumarylacetoacetase-like, C-terminal domain"/>
    <property type="match status" value="1"/>
</dbReference>
<keyword evidence="1" id="KW-0479">Metal-binding</keyword>
<dbReference type="STRING" id="1129794.C427_2746"/>
<organism evidence="3 4">
    <name type="scientific">Paraglaciecola psychrophila 170</name>
    <dbReference type="NCBI Taxonomy" id="1129794"/>
    <lineage>
        <taxon>Bacteria</taxon>
        <taxon>Pseudomonadati</taxon>
        <taxon>Pseudomonadota</taxon>
        <taxon>Gammaproteobacteria</taxon>
        <taxon>Alteromonadales</taxon>
        <taxon>Alteromonadaceae</taxon>
        <taxon>Paraglaciecola</taxon>
    </lineage>
</organism>
<dbReference type="InterPro" id="IPR011234">
    <property type="entry name" value="Fumarylacetoacetase-like_C"/>
</dbReference>
<dbReference type="Proteomes" id="UP000011864">
    <property type="component" value="Chromosome"/>
</dbReference>
<dbReference type="InterPro" id="IPR036663">
    <property type="entry name" value="Fumarylacetoacetase_C_sf"/>
</dbReference>
<evidence type="ECO:0000259" key="2">
    <source>
        <dbReference type="Pfam" id="PF01557"/>
    </source>
</evidence>
<dbReference type="RefSeq" id="WP_007635401.1">
    <property type="nucleotide sequence ID" value="NC_020514.1"/>
</dbReference>
<name>K7A1E2_9ALTE</name>
<keyword evidence="3" id="KW-0378">Hydrolase</keyword>
<protein>
    <submittedName>
        <fullName evidence="3">Fumarylacetoacetate (FAA) hydrolase</fullName>
    </submittedName>
</protein>
<evidence type="ECO:0000256" key="1">
    <source>
        <dbReference type="ARBA" id="ARBA00022723"/>
    </source>
</evidence>
<dbReference type="SUPFAM" id="SSF56529">
    <property type="entry name" value="FAH"/>
    <property type="match status" value="1"/>
</dbReference>
<dbReference type="eggNOG" id="COG0179">
    <property type="taxonomic scope" value="Bacteria"/>
</dbReference>
<dbReference type="HOGENOM" id="CLU_028458_5_2_6"/>